<dbReference type="GO" id="GO:0003860">
    <property type="term" value="F:3-hydroxyisobutyryl-CoA hydrolase activity"/>
    <property type="evidence" value="ECO:0007669"/>
    <property type="project" value="UniProtKB-EC"/>
</dbReference>
<dbReference type="Gene3D" id="3.90.226.10">
    <property type="entry name" value="2-enoyl-CoA Hydratase, Chain A, domain 1"/>
    <property type="match status" value="1"/>
</dbReference>
<evidence type="ECO:0000259" key="3">
    <source>
        <dbReference type="Pfam" id="PF16113"/>
    </source>
</evidence>
<sequence length="234" mass="26040">MLLRGRLLVDTCPSCKSAAEYCNNVLLALLELELSCAKINTPLHAERTLENASTIILNRPKALNVINLDVVPKIYKHLKKCEKTKSLMIIKGTGVLAFCTGGDPIQRIIFLDVRLVRFKCDVMFLAIRAQYQPRHKNIELPDIVYKEASGGHDQDASGGRSNVFTIKDSATLVHWNNTPTDITYESDGFEGGFGPSHFARMPGFFQPLPHIAYETSVDILIIKARPSSPHLSLH</sequence>
<proteinExistence type="predicted"/>
<keyword evidence="5" id="KW-1185">Reference proteome</keyword>
<evidence type="ECO:0000313" key="5">
    <source>
        <dbReference type="Proteomes" id="UP000092460"/>
    </source>
</evidence>
<dbReference type="Pfam" id="PF16113">
    <property type="entry name" value="ECH_2"/>
    <property type="match status" value="1"/>
</dbReference>
<feature type="domain" description="Enoyl-CoA hydratase/isomerase" evidence="3">
    <location>
        <begin position="53"/>
        <end position="103"/>
    </location>
</feature>
<dbReference type="EC" id="3.1.2.4" evidence="2"/>
<protein>
    <recommendedName>
        <fullName evidence="2">3-hydroxyisobutyryl-CoA hydrolase</fullName>
        <ecNumber evidence="2">3.1.2.4</ecNumber>
    </recommendedName>
</protein>
<evidence type="ECO:0000313" key="4">
    <source>
        <dbReference type="EnsemblMetazoa" id="GPPI036151-PA"/>
    </source>
</evidence>
<evidence type="ECO:0000256" key="1">
    <source>
        <dbReference type="ARBA" id="ARBA00001709"/>
    </source>
</evidence>
<dbReference type="VEuPathDB" id="VectorBase:GPPI036151"/>
<dbReference type="Proteomes" id="UP000092460">
    <property type="component" value="Unassembled WGS sequence"/>
</dbReference>
<dbReference type="SUPFAM" id="SSF52096">
    <property type="entry name" value="ClpP/crotonase"/>
    <property type="match status" value="1"/>
</dbReference>
<organism evidence="4 5">
    <name type="scientific">Glossina palpalis gambiensis</name>
    <dbReference type="NCBI Taxonomy" id="67801"/>
    <lineage>
        <taxon>Eukaryota</taxon>
        <taxon>Metazoa</taxon>
        <taxon>Ecdysozoa</taxon>
        <taxon>Arthropoda</taxon>
        <taxon>Hexapoda</taxon>
        <taxon>Insecta</taxon>
        <taxon>Pterygota</taxon>
        <taxon>Neoptera</taxon>
        <taxon>Endopterygota</taxon>
        <taxon>Diptera</taxon>
        <taxon>Brachycera</taxon>
        <taxon>Muscomorpha</taxon>
        <taxon>Hippoboscoidea</taxon>
        <taxon>Glossinidae</taxon>
        <taxon>Glossina</taxon>
    </lineage>
</organism>
<accession>A0A1B0BP63</accession>
<dbReference type="STRING" id="67801.A0A1B0BP63"/>
<dbReference type="InterPro" id="IPR029045">
    <property type="entry name" value="ClpP/crotonase-like_dom_sf"/>
</dbReference>
<name>A0A1B0BP63_9MUSC</name>
<dbReference type="EMBL" id="JXJN01017826">
    <property type="status" value="NOT_ANNOTATED_CDS"/>
    <property type="molecule type" value="Genomic_DNA"/>
</dbReference>
<reference evidence="5" key="1">
    <citation type="submission" date="2015-01" db="EMBL/GenBank/DDBJ databases">
        <authorList>
            <person name="Aksoy S."/>
            <person name="Warren W."/>
            <person name="Wilson R.K."/>
        </authorList>
    </citation>
    <scope>NUCLEOTIDE SEQUENCE [LARGE SCALE GENOMIC DNA]</scope>
    <source>
        <strain evidence="5">IAEA</strain>
    </source>
</reference>
<dbReference type="AlphaFoldDB" id="A0A1B0BP63"/>
<evidence type="ECO:0000256" key="2">
    <source>
        <dbReference type="ARBA" id="ARBA00011915"/>
    </source>
</evidence>
<comment type="catalytic activity">
    <reaction evidence="1">
        <text>3-hydroxy-2-methylpropanoyl-CoA + H2O = 3-hydroxy-2-methylpropanoate + CoA + H(+)</text>
        <dbReference type="Rhea" id="RHEA:20888"/>
        <dbReference type="ChEBI" id="CHEBI:11805"/>
        <dbReference type="ChEBI" id="CHEBI:15377"/>
        <dbReference type="ChEBI" id="CHEBI:15378"/>
        <dbReference type="ChEBI" id="CHEBI:57287"/>
        <dbReference type="ChEBI" id="CHEBI:57340"/>
        <dbReference type="EC" id="3.1.2.4"/>
    </reaction>
</comment>
<dbReference type="EnsemblMetazoa" id="GPPI036151-RA">
    <property type="protein sequence ID" value="GPPI036151-PA"/>
    <property type="gene ID" value="GPPI036151"/>
</dbReference>
<dbReference type="InterPro" id="IPR045004">
    <property type="entry name" value="ECH_dom"/>
</dbReference>
<reference evidence="4" key="2">
    <citation type="submission" date="2020-05" db="UniProtKB">
        <authorList>
            <consortium name="EnsemblMetazoa"/>
        </authorList>
    </citation>
    <scope>IDENTIFICATION</scope>
    <source>
        <strain evidence="4">IAEA</strain>
    </source>
</reference>